<proteinExistence type="predicted"/>
<dbReference type="Gene3D" id="1.20.930.20">
    <property type="entry name" value="Adaptor protein Cbl, N-terminal domain"/>
    <property type="match status" value="1"/>
</dbReference>
<dbReference type="Proteomes" id="UP000789901">
    <property type="component" value="Unassembled WGS sequence"/>
</dbReference>
<feature type="non-terminal residue" evidence="1">
    <location>
        <position position="238"/>
    </location>
</feature>
<accession>A0ABN7XCK7</accession>
<evidence type="ECO:0000313" key="2">
    <source>
        <dbReference type="Proteomes" id="UP000789901"/>
    </source>
</evidence>
<evidence type="ECO:0000313" key="1">
    <source>
        <dbReference type="EMBL" id="CAG8852505.1"/>
    </source>
</evidence>
<dbReference type="InterPro" id="IPR036537">
    <property type="entry name" value="Adaptor_Cbl_N_dom_sf"/>
</dbReference>
<dbReference type="CDD" id="cd21037">
    <property type="entry name" value="MLKL_NTD"/>
    <property type="match status" value="1"/>
</dbReference>
<comment type="caution">
    <text evidence="1">The sequence shown here is derived from an EMBL/GenBank/DDBJ whole genome shotgun (WGS) entry which is preliminary data.</text>
</comment>
<dbReference type="InterPro" id="IPR059179">
    <property type="entry name" value="MLKL-like_MCAfunc"/>
</dbReference>
<dbReference type="EMBL" id="CAJVQB010112638">
    <property type="protein sequence ID" value="CAG8852505.1"/>
    <property type="molecule type" value="Genomic_DNA"/>
</dbReference>
<gene>
    <name evidence="1" type="ORF">GMARGA_LOCUS41326</name>
</gene>
<keyword evidence="2" id="KW-1185">Reference proteome</keyword>
<reference evidence="1 2" key="1">
    <citation type="submission" date="2021-06" db="EMBL/GenBank/DDBJ databases">
        <authorList>
            <person name="Kallberg Y."/>
            <person name="Tangrot J."/>
            <person name="Rosling A."/>
        </authorList>
    </citation>
    <scope>NUCLEOTIDE SEQUENCE [LARGE SCALE GENOMIC DNA]</scope>
    <source>
        <strain evidence="1 2">120-4 pot B 10/14</strain>
    </source>
</reference>
<protein>
    <submittedName>
        <fullName evidence="1">42615_t:CDS:1</fullName>
    </submittedName>
</protein>
<name>A0ABN7XCK7_GIGMA</name>
<organism evidence="1 2">
    <name type="scientific">Gigaspora margarita</name>
    <dbReference type="NCBI Taxonomy" id="4874"/>
    <lineage>
        <taxon>Eukaryota</taxon>
        <taxon>Fungi</taxon>
        <taxon>Fungi incertae sedis</taxon>
        <taxon>Mucoromycota</taxon>
        <taxon>Glomeromycotina</taxon>
        <taxon>Glomeromycetes</taxon>
        <taxon>Diversisporales</taxon>
        <taxon>Gigasporaceae</taxon>
        <taxon>Gigaspora</taxon>
    </lineage>
</organism>
<sequence>MSFEFDTKQDFMVNTSISDVLAYYSPLMTSVKYSVNEMSKIHENAECNKEICSIKMRLVKIAESEMNLMMLNMDNNMKNFIKSSYYLSFKRFKIIISNIKEYVKNISTLRGYKKYINAKEVKSKFVMLINEYNKCIENLQFTRFTLKAVDIENVEKDLKEVEQTLKNITCSDNRNIDDTVQKISIIRNQIAKHLSERINPSELKDHLVLSHHRDRKVMKLYNGFEVECKPIDDYKNQE</sequence>